<organism evidence="1 2">
    <name type="scientific">Kitasatospora acidiphila</name>
    <dbReference type="NCBI Taxonomy" id="2567942"/>
    <lineage>
        <taxon>Bacteria</taxon>
        <taxon>Bacillati</taxon>
        <taxon>Actinomycetota</taxon>
        <taxon>Actinomycetes</taxon>
        <taxon>Kitasatosporales</taxon>
        <taxon>Streptomycetaceae</taxon>
        <taxon>Kitasatospora</taxon>
    </lineage>
</organism>
<dbReference type="Pfam" id="PF10604">
    <property type="entry name" value="Polyketide_cyc2"/>
    <property type="match status" value="1"/>
</dbReference>
<dbReference type="OrthoDB" id="4541399at2"/>
<evidence type="ECO:0000313" key="2">
    <source>
        <dbReference type="Proteomes" id="UP000319103"/>
    </source>
</evidence>
<evidence type="ECO:0000313" key="1">
    <source>
        <dbReference type="EMBL" id="TQF02823.1"/>
    </source>
</evidence>
<reference evidence="1 2" key="1">
    <citation type="submission" date="2019-06" db="EMBL/GenBank/DDBJ databases">
        <title>Description of Kitasatospora acidophila sp. nov. isolated from pine grove soil, and reclassification of Streptomyces novaecaesareae to Kitasatospora novaeceasareae comb. nov.</title>
        <authorList>
            <person name="Kim M.J."/>
        </authorList>
    </citation>
    <scope>NUCLEOTIDE SEQUENCE [LARGE SCALE GENOMIC DNA]</scope>
    <source>
        <strain evidence="1 2">MMS16-CNU292</strain>
    </source>
</reference>
<proteinExistence type="predicted"/>
<gene>
    <name evidence="1" type="ORF">E6W39_11840</name>
</gene>
<dbReference type="InterPro" id="IPR019587">
    <property type="entry name" value="Polyketide_cyclase/dehydratase"/>
</dbReference>
<name>A0A540W1E3_9ACTN</name>
<dbReference type="SUPFAM" id="SSF55961">
    <property type="entry name" value="Bet v1-like"/>
    <property type="match status" value="1"/>
</dbReference>
<comment type="caution">
    <text evidence="1">The sequence shown here is derived from an EMBL/GenBank/DDBJ whole genome shotgun (WGS) entry which is preliminary data.</text>
</comment>
<dbReference type="InterPro" id="IPR023393">
    <property type="entry name" value="START-like_dom_sf"/>
</dbReference>
<dbReference type="Gene3D" id="3.30.530.20">
    <property type="match status" value="1"/>
</dbReference>
<dbReference type="Proteomes" id="UP000319103">
    <property type="component" value="Unassembled WGS sequence"/>
</dbReference>
<keyword evidence="2" id="KW-1185">Reference proteome</keyword>
<dbReference type="CDD" id="cd07812">
    <property type="entry name" value="SRPBCC"/>
    <property type="match status" value="1"/>
</dbReference>
<dbReference type="EMBL" id="VIGB01000003">
    <property type="protein sequence ID" value="TQF02823.1"/>
    <property type="molecule type" value="Genomic_DNA"/>
</dbReference>
<dbReference type="RefSeq" id="WP_141633513.1">
    <property type="nucleotide sequence ID" value="NZ_VIGB01000003.1"/>
</dbReference>
<sequence>MSTEYNDWTAGDSNTVTFKAPARFVFDLVTQARFWPEWHVASHGVGGVTERPYRVDDVIYEYGILEDGSEQHLYWRVVHQEYAKSSLLIDDRLGAGLQYQLTEDGDGTTSFTRRTLYSPDSPFTPAQRAIVAEASAESVQGLHRHITALLEKEHTSLPAVSS</sequence>
<dbReference type="AlphaFoldDB" id="A0A540W1E3"/>
<accession>A0A540W1E3</accession>
<protein>
    <submittedName>
        <fullName evidence="1">SRPBCC family protein</fullName>
    </submittedName>
</protein>